<gene>
    <name evidence="3" type="ORF">HW115_01400</name>
</gene>
<dbReference type="Proteomes" id="UP000557872">
    <property type="component" value="Unassembled WGS sequence"/>
</dbReference>
<name>A0A851GHZ9_9BACT</name>
<feature type="compositionally biased region" description="Low complexity" evidence="1">
    <location>
        <begin position="352"/>
        <end position="369"/>
    </location>
</feature>
<keyword evidence="4" id="KW-1185">Reference proteome</keyword>
<feature type="region of interest" description="Disordered" evidence="1">
    <location>
        <begin position="381"/>
        <end position="400"/>
    </location>
</feature>
<reference evidence="3 4" key="1">
    <citation type="submission" date="2020-07" db="EMBL/GenBank/DDBJ databases">
        <title>Roseicoccus Jingziensis gen. nov., sp. nov., isolated from coastal seawater.</title>
        <authorList>
            <person name="Feng X."/>
        </authorList>
    </citation>
    <scope>NUCLEOTIDE SEQUENCE [LARGE SCALE GENOMIC DNA]</scope>
    <source>
        <strain evidence="3 4">N1E253</strain>
    </source>
</reference>
<protein>
    <submittedName>
        <fullName evidence="3">Uncharacterized protein</fullName>
    </submittedName>
</protein>
<accession>A0A851GHZ9</accession>
<feature type="compositionally biased region" description="Basic and acidic residues" evidence="1">
    <location>
        <begin position="325"/>
        <end position="334"/>
    </location>
</feature>
<organism evidence="3 4">
    <name type="scientific">Oceaniferula marina</name>
    <dbReference type="NCBI Taxonomy" id="2748318"/>
    <lineage>
        <taxon>Bacteria</taxon>
        <taxon>Pseudomonadati</taxon>
        <taxon>Verrucomicrobiota</taxon>
        <taxon>Verrucomicrobiia</taxon>
        <taxon>Verrucomicrobiales</taxon>
        <taxon>Verrucomicrobiaceae</taxon>
        <taxon>Oceaniferula</taxon>
    </lineage>
</organism>
<evidence type="ECO:0000313" key="3">
    <source>
        <dbReference type="EMBL" id="NWK54250.1"/>
    </source>
</evidence>
<feature type="signal peptide" evidence="2">
    <location>
        <begin position="1"/>
        <end position="26"/>
    </location>
</feature>
<sequence length="470" mass="49053">MRTFTNCYLACIAFLLCLGSASTSLAVEGFQINQSTSIAARGPVTWTLDNTGSTKKLAIWVKHSNGAYYNQGYALPGETASGSIALSFGGSVDSPAPTGSIVGVSAYVEIVISTNTAIKPPYAQLGSYALPTVQTLTYTYDPAIQSQVRFVDLGSFGDFSASYLNDSDFEGSFTPVEIDPEPEEPDAEFFALGLEDSLDQADPADTIQMLIEAAGVEGSGITKEALIGEVQALGANPAIALEGVELANGDKITFSVDGATIEGTIVQGADGSLLWTESGTQIVDTSTHTELVRNADGSYSVKQVSNVTTSKTNDNGSTTVSTSKINKETGKTETKGTGTAQEGEGRTGMSSAEEIAGAKAEAEAGAAEGQAEGQAAFDEVSQEASDSMAEASEKLQGATDGLKGKMSSYRPFDGVAFGQQNSYSVSFPLGDYSAPITLPLDHPSVSLIRAVELFIVSLFGVRFFFKILIV</sequence>
<feature type="compositionally biased region" description="Polar residues" evidence="1">
    <location>
        <begin position="305"/>
        <end position="324"/>
    </location>
</feature>
<dbReference type="RefSeq" id="WP_178930790.1">
    <property type="nucleotide sequence ID" value="NZ_JACBAZ010000001.1"/>
</dbReference>
<comment type="caution">
    <text evidence="3">The sequence shown here is derived from an EMBL/GenBank/DDBJ whole genome shotgun (WGS) entry which is preliminary data.</text>
</comment>
<evidence type="ECO:0000256" key="1">
    <source>
        <dbReference type="SAM" id="MobiDB-lite"/>
    </source>
</evidence>
<keyword evidence="2" id="KW-0732">Signal</keyword>
<feature type="chain" id="PRO_5033023077" evidence="2">
    <location>
        <begin position="27"/>
        <end position="470"/>
    </location>
</feature>
<dbReference type="EMBL" id="JACBAZ010000001">
    <property type="protein sequence ID" value="NWK54250.1"/>
    <property type="molecule type" value="Genomic_DNA"/>
</dbReference>
<feature type="region of interest" description="Disordered" evidence="1">
    <location>
        <begin position="305"/>
        <end position="369"/>
    </location>
</feature>
<proteinExistence type="predicted"/>
<dbReference type="AlphaFoldDB" id="A0A851GHZ9"/>
<evidence type="ECO:0000313" key="4">
    <source>
        <dbReference type="Proteomes" id="UP000557872"/>
    </source>
</evidence>
<evidence type="ECO:0000256" key="2">
    <source>
        <dbReference type="SAM" id="SignalP"/>
    </source>
</evidence>